<evidence type="ECO:0000256" key="10">
    <source>
        <dbReference type="ARBA" id="ARBA00023066"/>
    </source>
</evidence>
<name>A0ABY7VSS0_9BACT</name>
<dbReference type="InterPro" id="IPR041128">
    <property type="entry name" value="Arg_decarbox_C"/>
</dbReference>
<evidence type="ECO:0000256" key="2">
    <source>
        <dbReference type="ARBA" id="ARBA00001946"/>
    </source>
</evidence>
<dbReference type="RefSeq" id="WP_274151506.1">
    <property type="nucleotide sequence ID" value="NZ_CP117811.1"/>
</dbReference>
<feature type="domain" description="Orn/DAP/Arg decarboxylase 2 N-terminal" evidence="14">
    <location>
        <begin position="76"/>
        <end position="339"/>
    </location>
</feature>
<keyword evidence="6" id="KW-0479">Metal-binding</keyword>
<dbReference type="PANTHER" id="PTHR43295">
    <property type="entry name" value="ARGININE DECARBOXYLASE"/>
    <property type="match status" value="1"/>
</dbReference>
<dbReference type="Pfam" id="PF17944">
    <property type="entry name" value="Arg_decarbox_C"/>
    <property type="match status" value="1"/>
</dbReference>
<evidence type="ECO:0000256" key="5">
    <source>
        <dbReference type="ARBA" id="ARBA00012426"/>
    </source>
</evidence>
<comment type="cofactor">
    <cofactor evidence="2">
        <name>Mg(2+)</name>
        <dbReference type="ChEBI" id="CHEBI:18420"/>
    </cofactor>
</comment>
<comment type="similarity">
    <text evidence="4">Belongs to the Orn/Lys/Arg decarboxylase class-II family. SpeA subfamily.</text>
</comment>
<proteinExistence type="inferred from homology"/>
<evidence type="ECO:0000256" key="7">
    <source>
        <dbReference type="ARBA" id="ARBA00022793"/>
    </source>
</evidence>
<dbReference type="InterPro" id="IPR022653">
    <property type="entry name" value="De-COase2_pyr-phos_BS"/>
</dbReference>
<dbReference type="InterPro" id="IPR000183">
    <property type="entry name" value="Orn/DAP/Arg_de-COase"/>
</dbReference>
<dbReference type="PANTHER" id="PTHR43295:SF9">
    <property type="entry name" value="BIOSYNTHETIC ARGININE DECARBOXYLASE"/>
    <property type="match status" value="1"/>
</dbReference>
<evidence type="ECO:0000256" key="1">
    <source>
        <dbReference type="ARBA" id="ARBA00001933"/>
    </source>
</evidence>
<evidence type="ECO:0000313" key="18">
    <source>
        <dbReference type="Proteomes" id="UP001214250"/>
    </source>
</evidence>
<feature type="domain" description="Arginine decarboxylase helical bundle" evidence="15">
    <location>
        <begin position="365"/>
        <end position="446"/>
    </location>
</feature>
<keyword evidence="18" id="KW-1185">Reference proteome</keyword>
<evidence type="ECO:0000256" key="3">
    <source>
        <dbReference type="ARBA" id="ARBA00002257"/>
    </source>
</evidence>
<dbReference type="InterPro" id="IPR002985">
    <property type="entry name" value="Arg_decrbxlase"/>
</dbReference>
<comment type="function">
    <text evidence="3">Catalyzes the biosynthesis of agmatine from arginine.</text>
</comment>
<dbReference type="PIRSF" id="PIRSF001336">
    <property type="entry name" value="Arg_decrbxlase"/>
    <property type="match status" value="1"/>
</dbReference>
<evidence type="ECO:0000256" key="9">
    <source>
        <dbReference type="ARBA" id="ARBA00022898"/>
    </source>
</evidence>
<dbReference type="Proteomes" id="UP001214250">
    <property type="component" value="Chromosome 1"/>
</dbReference>
<keyword evidence="11" id="KW-0620">Polyamine biosynthesis</keyword>
<accession>A0ABY7VSS0</accession>
<dbReference type="SUPFAM" id="SSF50621">
    <property type="entry name" value="Alanine racemase C-terminal domain-like"/>
    <property type="match status" value="1"/>
</dbReference>
<sequence>MPWDPQQQYNIQRWSDSFFHINERGEVCVLPFQDESGLQIPLNNVIDEVKSQGLSLPLVIRFHDVLRAQVRNLNLAFQQAIKELDYQGEYRGVYPIKVNQMREVVEEIVEAGQEFDFGLEAGSKPEILAVLAYNTNSNSLTILNGYKDRDFMRLGLLGVKMGRKCFIVIENFSELKLLLEVSREQNIRPLIGLRLKLSSESRGKWASSTGDKAKFGLSILEIIKSLNILEDEAMLDCVKLLHFHMGSQIADIKTIKEAIIEGSRVYAKIAKMGVNIEYIDAGGGLAIDYDGSRSSTDSSRNYRLDEYAMDLVLSIKQICDDEHVPHPTIVTESGRAITAHHSCVVTNVIDIKKKHHEDFVLEATDKDHYLLQNMRSTLDELSIDNCQEMLNDAKQIKAESMQAFKLGILELEQMAAIENIYWQVMDQISLLLKQKDFIPEDLQELEKSRAKQYLCNFSVFQSAADVWAIDQILPIMPLQRLNEVPEEDCKLCDITCDSDGQIKQFLGPEGLSETIKLHKIKAEESYHIGIFLTGAYQDVMGVMHNLFGRLHEVHVYADKDDDSGFYIDEVIHGGACGDVLSTMQYNPAVMAQTIKKEIDKNIKAGLIQSRMGVKHIDFYENCLKQYTYLDTQN</sequence>
<keyword evidence="8" id="KW-0460">Magnesium</keyword>
<dbReference type="InterPro" id="IPR040634">
    <property type="entry name" value="Arg_decarb_HB"/>
</dbReference>
<dbReference type="Gene3D" id="2.40.37.10">
    <property type="entry name" value="Lyase, Ornithine Decarboxylase, Chain A, domain 1"/>
    <property type="match status" value="1"/>
</dbReference>
<dbReference type="Pfam" id="PF17810">
    <property type="entry name" value="Arg_decarb_HB"/>
    <property type="match status" value="1"/>
</dbReference>
<evidence type="ECO:0000256" key="12">
    <source>
        <dbReference type="ARBA" id="ARBA00023239"/>
    </source>
</evidence>
<dbReference type="NCBIfam" id="NF003763">
    <property type="entry name" value="PRK05354.1"/>
    <property type="match status" value="1"/>
</dbReference>
<dbReference type="PRINTS" id="PR01179">
    <property type="entry name" value="ODADCRBXLASE"/>
</dbReference>
<evidence type="ECO:0000256" key="4">
    <source>
        <dbReference type="ARBA" id="ARBA00008357"/>
    </source>
</evidence>
<keyword evidence="9" id="KW-0663">Pyridoxal phosphate</keyword>
<dbReference type="PROSITE" id="PS00878">
    <property type="entry name" value="ODR_DC_2_1"/>
    <property type="match status" value="1"/>
</dbReference>
<evidence type="ECO:0000259" key="16">
    <source>
        <dbReference type="Pfam" id="PF17944"/>
    </source>
</evidence>
<dbReference type="InterPro" id="IPR022644">
    <property type="entry name" value="De-COase2_N"/>
</dbReference>
<dbReference type="GO" id="GO:0008792">
    <property type="term" value="F:arginine decarboxylase activity"/>
    <property type="evidence" value="ECO:0007669"/>
    <property type="project" value="UniProtKB-EC"/>
</dbReference>
<evidence type="ECO:0000256" key="8">
    <source>
        <dbReference type="ARBA" id="ARBA00022842"/>
    </source>
</evidence>
<keyword evidence="12 17" id="KW-0456">Lyase</keyword>
<dbReference type="EC" id="4.1.1.19" evidence="5 13"/>
<dbReference type="SUPFAM" id="SSF51419">
    <property type="entry name" value="PLP-binding barrel"/>
    <property type="match status" value="1"/>
</dbReference>
<dbReference type="Gene3D" id="3.20.20.10">
    <property type="entry name" value="Alanine racemase"/>
    <property type="match status" value="1"/>
</dbReference>
<dbReference type="Gene3D" id="1.10.287.3440">
    <property type="match status" value="1"/>
</dbReference>
<evidence type="ECO:0000259" key="14">
    <source>
        <dbReference type="Pfam" id="PF02784"/>
    </source>
</evidence>
<dbReference type="CDD" id="cd06830">
    <property type="entry name" value="PLPDE_III_ADC"/>
    <property type="match status" value="1"/>
</dbReference>
<keyword evidence="7" id="KW-0210">Decarboxylase</keyword>
<dbReference type="Gene3D" id="1.20.58.930">
    <property type="match status" value="1"/>
</dbReference>
<comment type="cofactor">
    <cofactor evidence="1">
        <name>pyridoxal 5'-phosphate</name>
        <dbReference type="ChEBI" id="CHEBI:597326"/>
    </cofactor>
</comment>
<dbReference type="EMBL" id="CP117811">
    <property type="protein sequence ID" value="WDE97245.1"/>
    <property type="molecule type" value="Genomic_DNA"/>
</dbReference>
<evidence type="ECO:0000256" key="6">
    <source>
        <dbReference type="ARBA" id="ARBA00022723"/>
    </source>
</evidence>
<dbReference type="Pfam" id="PF02784">
    <property type="entry name" value="Orn_Arg_deC_N"/>
    <property type="match status" value="1"/>
</dbReference>
<evidence type="ECO:0000256" key="11">
    <source>
        <dbReference type="ARBA" id="ARBA00023115"/>
    </source>
</evidence>
<dbReference type="InterPro" id="IPR009006">
    <property type="entry name" value="Ala_racemase/Decarboxylase_C"/>
</dbReference>
<reference evidence="17 18" key="1">
    <citation type="submission" date="2023-02" db="EMBL/GenBank/DDBJ databases">
        <title>Genome sequence of Lentisphaera profundi SAORIC-696.</title>
        <authorList>
            <person name="Kim e."/>
            <person name="Cho J.-C."/>
            <person name="Choi A."/>
            <person name="Kang I."/>
        </authorList>
    </citation>
    <scope>NUCLEOTIDE SEQUENCE [LARGE SCALE GENOMIC DNA]</scope>
    <source>
        <strain evidence="17 18">SAORIC-696</strain>
    </source>
</reference>
<keyword evidence="10" id="KW-0745">Spermidine biosynthesis</keyword>
<dbReference type="InterPro" id="IPR029066">
    <property type="entry name" value="PLP-binding_barrel"/>
</dbReference>
<organism evidence="17 18">
    <name type="scientific">Lentisphaera profundi</name>
    <dbReference type="NCBI Taxonomy" id="1658616"/>
    <lineage>
        <taxon>Bacteria</taxon>
        <taxon>Pseudomonadati</taxon>
        <taxon>Lentisphaerota</taxon>
        <taxon>Lentisphaeria</taxon>
        <taxon>Lentisphaerales</taxon>
        <taxon>Lentisphaeraceae</taxon>
        <taxon>Lentisphaera</taxon>
    </lineage>
</organism>
<protein>
    <recommendedName>
        <fullName evidence="5 13">Arginine decarboxylase</fullName>
        <ecNumber evidence="5 13">4.1.1.19</ecNumber>
    </recommendedName>
</protein>
<evidence type="ECO:0000256" key="13">
    <source>
        <dbReference type="NCBIfam" id="TIGR01273"/>
    </source>
</evidence>
<evidence type="ECO:0000313" key="17">
    <source>
        <dbReference type="EMBL" id="WDE97245.1"/>
    </source>
</evidence>
<feature type="domain" description="Arginine decarboxylase C-terminal helical" evidence="16">
    <location>
        <begin position="578"/>
        <end position="629"/>
    </location>
</feature>
<gene>
    <name evidence="17" type="primary">speA</name>
    <name evidence="17" type="ORF">PQO03_04675</name>
</gene>
<dbReference type="NCBIfam" id="TIGR01273">
    <property type="entry name" value="speA"/>
    <property type="match status" value="1"/>
</dbReference>
<evidence type="ECO:0000259" key="15">
    <source>
        <dbReference type="Pfam" id="PF17810"/>
    </source>
</evidence>
<dbReference type="PRINTS" id="PR01180">
    <property type="entry name" value="ARGDCRBXLASE"/>
</dbReference>